<dbReference type="Pfam" id="PF17170">
    <property type="entry name" value="DUF5128"/>
    <property type="match status" value="1"/>
</dbReference>
<evidence type="ECO:0000313" key="1">
    <source>
        <dbReference type="EMBL" id="BDD08327.1"/>
    </source>
</evidence>
<reference evidence="1 2" key="1">
    <citation type="submission" date="2021-12" db="EMBL/GenBank/DDBJ databases">
        <title>Genome sequencing of bacteria with rrn-lacking chromosome and rrn-plasmid.</title>
        <authorList>
            <person name="Anda M."/>
            <person name="Iwasaki W."/>
        </authorList>
    </citation>
    <scope>NUCLEOTIDE SEQUENCE [LARGE SCALE GENOMIC DNA]</scope>
    <source>
        <strain evidence="1 2">DSM 100852</strain>
    </source>
</reference>
<dbReference type="RefSeq" id="WP_338393594.1">
    <property type="nucleotide sequence ID" value="NZ_AP025314.1"/>
</dbReference>
<name>A0AAU9CN46_9BACT</name>
<dbReference type="KEGG" id="fax:FUAX_07590"/>
<protein>
    <recommendedName>
        <fullName evidence="3">6-bladed beta-propeller</fullName>
    </recommendedName>
</protein>
<sequence>MDKIIWFFSGIVICLFVSCNNSDNSGNSASEKPIWIEVEKPETKLSAIATDIEYIPLDSEKVLLGAEIRVFPFEGRYYVWDMKNQRIVVFDQKGKFVFQLSQRGWGPKEYRSLGYFNIDPYNRRLFIKDVGKRYVFYSMDDGSFISEGELTSSFIRMMALSKTTQAWWLYSGDKNAVVKLKAGQSVNRLYVGDAINDNFKWEAIPFPSWEVNPAPRFELSSDGEGNAFAADKVNNILYEFDSVGIKRKIRIETNPGVTTRKDLNFQKGKGFSNTELSKAKCLSANYCQGSKEHIYIGAWKYLEMLYDGKAGTLDIFHTIYNRKTGKSTTINEVVANDIDGIQLCLFFPDPPTLYRGGLYASVYAHTIKDYVEKIEDGDGEMVSEKAFDKVQRLASGLGEDSNPVIAKIKLR</sequence>
<keyword evidence="2" id="KW-1185">Reference proteome</keyword>
<proteinExistence type="predicted"/>
<accession>A0AAU9CN46</accession>
<dbReference type="Gene3D" id="2.120.10.30">
    <property type="entry name" value="TolB, C-terminal domain"/>
    <property type="match status" value="1"/>
</dbReference>
<dbReference type="EMBL" id="AP025314">
    <property type="protein sequence ID" value="BDD08327.1"/>
    <property type="molecule type" value="Genomic_DNA"/>
</dbReference>
<dbReference type="AlphaFoldDB" id="A0AAU9CN46"/>
<dbReference type="SUPFAM" id="SSF63825">
    <property type="entry name" value="YWTD domain"/>
    <property type="match status" value="1"/>
</dbReference>
<evidence type="ECO:0000313" key="2">
    <source>
        <dbReference type="Proteomes" id="UP001348817"/>
    </source>
</evidence>
<dbReference type="PROSITE" id="PS51257">
    <property type="entry name" value="PROKAR_LIPOPROTEIN"/>
    <property type="match status" value="1"/>
</dbReference>
<organism evidence="1 2">
    <name type="scientific">Fulvitalea axinellae</name>
    <dbReference type="NCBI Taxonomy" id="1182444"/>
    <lineage>
        <taxon>Bacteria</taxon>
        <taxon>Pseudomonadati</taxon>
        <taxon>Bacteroidota</taxon>
        <taxon>Cytophagia</taxon>
        <taxon>Cytophagales</taxon>
        <taxon>Persicobacteraceae</taxon>
        <taxon>Fulvitalea</taxon>
    </lineage>
</organism>
<gene>
    <name evidence="1" type="ORF">FUAX_07590</name>
</gene>
<dbReference type="InterPro" id="IPR011042">
    <property type="entry name" value="6-blade_b-propeller_TolB-like"/>
</dbReference>
<evidence type="ECO:0008006" key="3">
    <source>
        <dbReference type="Google" id="ProtNLM"/>
    </source>
</evidence>
<dbReference type="Proteomes" id="UP001348817">
    <property type="component" value="Chromosome"/>
</dbReference>